<gene>
    <name evidence="2" type="ORF">UFOPK3992_00638</name>
</gene>
<protein>
    <submittedName>
        <fullName evidence="2">Unannotated protein</fullName>
    </submittedName>
</protein>
<dbReference type="PANTHER" id="PTHR48090">
    <property type="entry name" value="UNDECAPRENYL-PHOSPHATE 4-DEOXY-4-FORMAMIDO-L-ARABINOSE TRANSFERASE-RELATED"/>
    <property type="match status" value="1"/>
</dbReference>
<sequence>MAVAVVMPAYNEAEAIAEFLTELNAALAHAEPSFIVVDDASTDGTADVVLALAAAGMPVALVRNESNQGHGPSTMRALREALERGALTVVAVDGDGQFRGADVALALAALLDGAADVVEGVRVLRRGPSYRRAVSRATQALVWTRARSWPGDANTPLRVYRRGTLTTLLDVIPSTAATPNLLISAACRRLGLAIEEVEVMSLPRRGTDSTGSTWGASRPSLPSRRFVAFCALSVREWARTPLPAPTHSPSS</sequence>
<proteinExistence type="predicted"/>
<dbReference type="InterPro" id="IPR029044">
    <property type="entry name" value="Nucleotide-diphossugar_trans"/>
</dbReference>
<reference evidence="2" key="1">
    <citation type="submission" date="2020-05" db="EMBL/GenBank/DDBJ databases">
        <authorList>
            <person name="Chiriac C."/>
            <person name="Salcher M."/>
            <person name="Ghai R."/>
            <person name="Kavagutti S V."/>
        </authorList>
    </citation>
    <scope>NUCLEOTIDE SEQUENCE</scope>
</reference>
<dbReference type="Pfam" id="PF00535">
    <property type="entry name" value="Glycos_transf_2"/>
    <property type="match status" value="1"/>
</dbReference>
<dbReference type="Gene3D" id="3.90.550.10">
    <property type="entry name" value="Spore Coat Polysaccharide Biosynthesis Protein SpsA, Chain A"/>
    <property type="match status" value="1"/>
</dbReference>
<dbReference type="AlphaFoldDB" id="A0A6J7P6N1"/>
<dbReference type="InterPro" id="IPR001173">
    <property type="entry name" value="Glyco_trans_2-like"/>
</dbReference>
<dbReference type="InterPro" id="IPR050256">
    <property type="entry name" value="Glycosyltransferase_2"/>
</dbReference>
<organism evidence="2">
    <name type="scientific">freshwater metagenome</name>
    <dbReference type="NCBI Taxonomy" id="449393"/>
    <lineage>
        <taxon>unclassified sequences</taxon>
        <taxon>metagenomes</taxon>
        <taxon>ecological metagenomes</taxon>
    </lineage>
</organism>
<evidence type="ECO:0000313" key="2">
    <source>
        <dbReference type="EMBL" id="CAB5000987.1"/>
    </source>
</evidence>
<dbReference type="CDD" id="cd04179">
    <property type="entry name" value="DPM_DPG-synthase_like"/>
    <property type="match status" value="1"/>
</dbReference>
<dbReference type="SUPFAM" id="SSF53448">
    <property type="entry name" value="Nucleotide-diphospho-sugar transferases"/>
    <property type="match status" value="1"/>
</dbReference>
<dbReference type="EMBL" id="CAFBOZ010000072">
    <property type="protein sequence ID" value="CAB5000987.1"/>
    <property type="molecule type" value="Genomic_DNA"/>
</dbReference>
<accession>A0A6J7P6N1</accession>
<feature type="domain" description="Glycosyltransferase 2-like" evidence="1">
    <location>
        <begin position="5"/>
        <end position="137"/>
    </location>
</feature>
<name>A0A6J7P6N1_9ZZZZ</name>
<evidence type="ECO:0000259" key="1">
    <source>
        <dbReference type="Pfam" id="PF00535"/>
    </source>
</evidence>
<dbReference type="PANTHER" id="PTHR48090:SF7">
    <property type="entry name" value="RFBJ PROTEIN"/>
    <property type="match status" value="1"/>
</dbReference>